<dbReference type="Gene3D" id="3.30.60.20">
    <property type="match status" value="1"/>
</dbReference>
<name>A0A3L6QVN8_PANMI</name>
<evidence type="ECO:0000259" key="4">
    <source>
        <dbReference type="PROSITE" id="PS50081"/>
    </source>
</evidence>
<keyword evidence="1" id="KW-0479">Metal-binding</keyword>
<dbReference type="InterPro" id="IPR002219">
    <property type="entry name" value="PKC_DAG/PE"/>
</dbReference>
<dbReference type="PROSITE" id="PS50081">
    <property type="entry name" value="ZF_DAG_PE_2"/>
    <property type="match status" value="1"/>
</dbReference>
<evidence type="ECO:0000256" key="3">
    <source>
        <dbReference type="ARBA" id="ARBA00022833"/>
    </source>
</evidence>
<dbReference type="InterPro" id="IPR004146">
    <property type="entry name" value="DC1"/>
</dbReference>
<evidence type="ECO:0000313" key="5">
    <source>
        <dbReference type="EMBL" id="RLM86805.1"/>
    </source>
</evidence>
<evidence type="ECO:0000256" key="1">
    <source>
        <dbReference type="ARBA" id="ARBA00022723"/>
    </source>
</evidence>
<keyword evidence="2" id="KW-0677">Repeat</keyword>
<dbReference type="GO" id="GO:0046872">
    <property type="term" value="F:metal ion binding"/>
    <property type="evidence" value="ECO:0007669"/>
    <property type="project" value="UniProtKB-KW"/>
</dbReference>
<evidence type="ECO:0000256" key="2">
    <source>
        <dbReference type="ARBA" id="ARBA00022737"/>
    </source>
</evidence>
<dbReference type="EMBL" id="PQIB02000011">
    <property type="protein sequence ID" value="RLM86805.1"/>
    <property type="molecule type" value="Genomic_DNA"/>
</dbReference>
<dbReference type="PANTHER" id="PTHR47841">
    <property type="entry name" value="DIACYLGLYCEROL KINASE THETA-LIKE-RELATED"/>
    <property type="match status" value="1"/>
</dbReference>
<dbReference type="CDD" id="cd20805">
    <property type="entry name" value="C1_DGK_rpt2"/>
    <property type="match status" value="1"/>
</dbReference>
<dbReference type="STRING" id="4540.A0A3L6QVN8"/>
<sequence length="224" mass="24693">MAHDQRRHFDPLHQLVKTQYGSESGAYCDICLSKLDGLVGHRCSACNIDLHDACAGFFKETTSFFAHPWHTLKLSRIPHPSASSPFWWYCNLCLEVCPPGSFMYRCTQCLFDVHPLCTMLPQTIRSPLHPEHDLRMVPSSGDCSACKQSLPVWHYVCPCAVRLHIDCASGAPATSCNSNTAGRPRRRTAVAKFLLKTSFRIAVDAATGGLGSPVLDVLAAVFKS</sequence>
<protein>
    <recommendedName>
        <fullName evidence="4">Phorbol-ester/DAG-type domain-containing protein</fullName>
    </recommendedName>
</protein>
<dbReference type="SUPFAM" id="SSF57889">
    <property type="entry name" value="Cysteine-rich domain"/>
    <property type="match status" value="1"/>
</dbReference>
<evidence type="ECO:0000313" key="6">
    <source>
        <dbReference type="Proteomes" id="UP000275267"/>
    </source>
</evidence>
<proteinExistence type="predicted"/>
<reference evidence="6" key="1">
    <citation type="journal article" date="2019" name="Nat. Commun.">
        <title>The genome of broomcorn millet.</title>
        <authorList>
            <person name="Zou C."/>
            <person name="Miki D."/>
            <person name="Li D."/>
            <person name="Tang Q."/>
            <person name="Xiao L."/>
            <person name="Rajput S."/>
            <person name="Deng P."/>
            <person name="Jia W."/>
            <person name="Huang R."/>
            <person name="Zhang M."/>
            <person name="Sun Y."/>
            <person name="Hu J."/>
            <person name="Fu X."/>
            <person name="Schnable P.S."/>
            <person name="Li F."/>
            <person name="Zhang H."/>
            <person name="Feng B."/>
            <person name="Zhu X."/>
            <person name="Liu R."/>
            <person name="Schnable J.C."/>
            <person name="Zhu J.-K."/>
            <person name="Zhang H."/>
        </authorList>
    </citation>
    <scope>NUCLEOTIDE SEQUENCE [LARGE SCALE GENOMIC DNA]</scope>
</reference>
<comment type="caution">
    <text evidence="5">The sequence shown here is derived from an EMBL/GenBank/DDBJ whole genome shotgun (WGS) entry which is preliminary data.</text>
</comment>
<dbReference type="AlphaFoldDB" id="A0A3L6QVN8"/>
<dbReference type="Proteomes" id="UP000275267">
    <property type="component" value="Unassembled WGS sequence"/>
</dbReference>
<dbReference type="InterPro" id="IPR046349">
    <property type="entry name" value="C1-like_sf"/>
</dbReference>
<gene>
    <name evidence="5" type="ORF">C2845_PM04G32300</name>
</gene>
<feature type="domain" description="Phorbol-ester/DAG-type" evidence="4">
    <location>
        <begin position="12"/>
        <end position="62"/>
    </location>
</feature>
<keyword evidence="6" id="KW-1185">Reference proteome</keyword>
<organism evidence="5 6">
    <name type="scientific">Panicum miliaceum</name>
    <name type="common">Proso millet</name>
    <name type="synonym">Broomcorn millet</name>
    <dbReference type="NCBI Taxonomy" id="4540"/>
    <lineage>
        <taxon>Eukaryota</taxon>
        <taxon>Viridiplantae</taxon>
        <taxon>Streptophyta</taxon>
        <taxon>Embryophyta</taxon>
        <taxon>Tracheophyta</taxon>
        <taxon>Spermatophyta</taxon>
        <taxon>Magnoliopsida</taxon>
        <taxon>Liliopsida</taxon>
        <taxon>Poales</taxon>
        <taxon>Poaceae</taxon>
        <taxon>PACMAD clade</taxon>
        <taxon>Panicoideae</taxon>
        <taxon>Panicodae</taxon>
        <taxon>Paniceae</taxon>
        <taxon>Panicinae</taxon>
        <taxon>Panicum</taxon>
        <taxon>Panicum sect. Panicum</taxon>
    </lineage>
</organism>
<dbReference type="OrthoDB" id="945197at2759"/>
<accession>A0A3L6QVN8</accession>
<dbReference type="Pfam" id="PF03107">
    <property type="entry name" value="C1_2"/>
    <property type="match status" value="1"/>
</dbReference>
<dbReference type="PANTHER" id="PTHR47841:SF2">
    <property type="entry name" value="OS07G0609800 PROTEIN"/>
    <property type="match status" value="1"/>
</dbReference>
<keyword evidence="3" id="KW-0862">Zinc</keyword>